<dbReference type="FunFam" id="3.30.465.10:FF:000016">
    <property type="entry name" value="probable D-lactate dehydrogenase, mitochondrial"/>
    <property type="match status" value="1"/>
</dbReference>
<evidence type="ECO:0000256" key="5">
    <source>
        <dbReference type="ARBA" id="ARBA00022946"/>
    </source>
</evidence>
<dbReference type="EMBL" id="JAGMWN010000005">
    <property type="protein sequence ID" value="MBP5857854.1"/>
    <property type="molecule type" value="Genomic_DNA"/>
</dbReference>
<comment type="cofactor">
    <cofactor evidence="1">
        <name>FAD</name>
        <dbReference type="ChEBI" id="CHEBI:57692"/>
    </cofactor>
</comment>
<dbReference type="GO" id="GO:1903457">
    <property type="term" value="P:lactate catabolic process"/>
    <property type="evidence" value="ECO:0007669"/>
    <property type="project" value="TreeGrafter"/>
</dbReference>
<dbReference type="InterPro" id="IPR004113">
    <property type="entry name" value="FAD-bd_oxidored_4_C"/>
</dbReference>
<dbReference type="Proteomes" id="UP000672602">
    <property type="component" value="Unassembled WGS sequence"/>
</dbReference>
<feature type="domain" description="FAD-binding PCMH-type" evidence="9">
    <location>
        <begin position="59"/>
        <end position="236"/>
    </location>
</feature>
<evidence type="ECO:0000256" key="4">
    <source>
        <dbReference type="ARBA" id="ARBA00022827"/>
    </source>
</evidence>
<evidence type="ECO:0000313" key="10">
    <source>
        <dbReference type="EMBL" id="MBP5857854.1"/>
    </source>
</evidence>
<evidence type="ECO:0000259" key="9">
    <source>
        <dbReference type="PROSITE" id="PS51387"/>
    </source>
</evidence>
<dbReference type="InterPro" id="IPR006094">
    <property type="entry name" value="Oxid_FAD_bind_N"/>
</dbReference>
<evidence type="ECO:0000256" key="6">
    <source>
        <dbReference type="ARBA" id="ARBA00023002"/>
    </source>
</evidence>
<feature type="region of interest" description="Disordered" evidence="8">
    <location>
        <begin position="1"/>
        <end position="21"/>
    </location>
</feature>
<dbReference type="InterPro" id="IPR016169">
    <property type="entry name" value="FAD-bd_PCMH_sub2"/>
</dbReference>
<keyword evidence="4" id="KW-0274">FAD</keyword>
<dbReference type="AlphaFoldDB" id="A0A8J7V4M7"/>
<evidence type="ECO:0000256" key="2">
    <source>
        <dbReference type="ARBA" id="ARBA00008000"/>
    </source>
</evidence>
<dbReference type="GO" id="GO:0071949">
    <property type="term" value="F:FAD binding"/>
    <property type="evidence" value="ECO:0007669"/>
    <property type="project" value="InterPro"/>
</dbReference>
<name>A0A8J7V4M7_9PROT</name>
<evidence type="ECO:0000256" key="1">
    <source>
        <dbReference type="ARBA" id="ARBA00001974"/>
    </source>
</evidence>
<dbReference type="InterPro" id="IPR016166">
    <property type="entry name" value="FAD-bd_PCMH"/>
</dbReference>
<feature type="compositionally biased region" description="Polar residues" evidence="8">
    <location>
        <begin position="1"/>
        <end position="16"/>
    </location>
</feature>
<dbReference type="PROSITE" id="PS51387">
    <property type="entry name" value="FAD_PCMH"/>
    <property type="match status" value="1"/>
</dbReference>
<accession>A0A8J7V4M7</accession>
<dbReference type="InterPro" id="IPR036318">
    <property type="entry name" value="FAD-bd_PCMH-like_sf"/>
</dbReference>
<evidence type="ECO:0000256" key="3">
    <source>
        <dbReference type="ARBA" id="ARBA00022630"/>
    </source>
</evidence>
<dbReference type="InterPro" id="IPR016171">
    <property type="entry name" value="Vanillyl_alc_oxidase_C-sub2"/>
</dbReference>
<organism evidence="10 11">
    <name type="scientific">Marivibrio halodurans</name>
    <dbReference type="NCBI Taxonomy" id="2039722"/>
    <lineage>
        <taxon>Bacteria</taxon>
        <taxon>Pseudomonadati</taxon>
        <taxon>Pseudomonadota</taxon>
        <taxon>Alphaproteobacteria</taxon>
        <taxon>Rhodospirillales</taxon>
        <taxon>Rhodospirillaceae</taxon>
        <taxon>Marivibrio</taxon>
    </lineage>
</organism>
<gene>
    <name evidence="10" type="ORF">KAJ83_12615</name>
</gene>
<dbReference type="PANTHER" id="PTHR11748">
    <property type="entry name" value="D-LACTATE DEHYDROGENASE"/>
    <property type="match status" value="1"/>
</dbReference>
<comment type="similarity">
    <text evidence="2">Belongs to the FAD-binding oxidoreductase/transferase type 4 family.</text>
</comment>
<keyword evidence="5" id="KW-0809">Transit peptide</keyword>
<dbReference type="Pfam" id="PF01565">
    <property type="entry name" value="FAD_binding_4"/>
    <property type="match status" value="1"/>
</dbReference>
<dbReference type="GO" id="GO:0004458">
    <property type="term" value="F:D-lactate dehydrogenase (cytochrome) activity"/>
    <property type="evidence" value="ECO:0007669"/>
    <property type="project" value="UniProtKB-EC"/>
</dbReference>
<dbReference type="EC" id="1.1.2.4" evidence="7"/>
<dbReference type="PANTHER" id="PTHR11748:SF111">
    <property type="entry name" value="D-LACTATE DEHYDROGENASE, MITOCHONDRIAL-RELATED"/>
    <property type="match status" value="1"/>
</dbReference>
<reference evidence="10" key="1">
    <citation type="submission" date="2021-04" db="EMBL/GenBank/DDBJ databases">
        <authorList>
            <person name="Zhang D.-C."/>
        </authorList>
    </citation>
    <scope>NUCLEOTIDE SEQUENCE</scope>
    <source>
        <strain evidence="10">CGMCC 1.15697</strain>
    </source>
</reference>
<dbReference type="Gene3D" id="1.10.45.10">
    <property type="entry name" value="Vanillyl-alcohol Oxidase, Chain A, domain 4"/>
    <property type="match status" value="1"/>
</dbReference>
<dbReference type="FunFam" id="3.30.70.2740:FF:000001">
    <property type="entry name" value="D-lactate dehydrogenase mitochondrial"/>
    <property type="match status" value="1"/>
</dbReference>
<protein>
    <recommendedName>
        <fullName evidence="7">D-lactate dehydrogenase (cytochrome)</fullName>
        <ecNumber evidence="7">1.1.2.4</ecNumber>
    </recommendedName>
</protein>
<keyword evidence="3" id="KW-0285">Flavoprotein</keyword>
<dbReference type="Gene3D" id="3.30.465.10">
    <property type="match status" value="1"/>
</dbReference>
<dbReference type="GO" id="GO:0008720">
    <property type="term" value="F:D-lactate dehydrogenase (NAD+) activity"/>
    <property type="evidence" value="ECO:0007669"/>
    <property type="project" value="TreeGrafter"/>
</dbReference>
<evidence type="ECO:0000256" key="8">
    <source>
        <dbReference type="SAM" id="MobiDB-lite"/>
    </source>
</evidence>
<comment type="caution">
    <text evidence="10">The sequence shown here is derived from an EMBL/GenBank/DDBJ whole genome shotgun (WGS) entry which is preliminary data.</text>
</comment>
<dbReference type="RefSeq" id="WP_210682427.1">
    <property type="nucleotide sequence ID" value="NZ_JAGMWN010000005.1"/>
</dbReference>
<evidence type="ECO:0000256" key="7">
    <source>
        <dbReference type="ARBA" id="ARBA00038897"/>
    </source>
</evidence>
<proteinExistence type="inferred from homology"/>
<dbReference type="Gene3D" id="3.30.70.2740">
    <property type="match status" value="1"/>
</dbReference>
<dbReference type="InterPro" id="IPR016164">
    <property type="entry name" value="FAD-linked_Oxase-like_C"/>
</dbReference>
<sequence>MTADASTIRDSSQTEGRSGRVEADKLERAIAILRQRFGERASTAEAVREQHGRGEGWYPTIAPDLVIFAETTEEVAETVRVCAEHGVPVIPFGTGTSLEGHVAAVEGGISIDLSAMKDVLEVNREDLDCRVQAGLTRKALNEHLRDTGLFFPIDPGADASIGGMTATRASGTNAVRYGTMRENVMGLTVVLADGRVIRTGGRAKKSAAGYDLTRLFVGSEGTLGIITEIQLKLYGIPEAISSAVCQYPDLESAVNTVILTIQSGIPVARIELLDDVQMGACVDYSKLEGYEAKPTLFFEFHGSEASVHEQAEQVRAISDDLGGGGFSWSTRTEDRNRLWQARHDAYYAAMALSPGKKGMATDICVPISKLADCILDTKRDIEETGLVAPIVGHVGDGNYHLVLLFDPCDTAEQKRAKDLVERMNHRAIAYGGTCTGEHGIGMGKKNFLTHEHGDAVAVMRTLKQAMDPGNILNPGKIVSL</sequence>
<dbReference type="Pfam" id="PF02913">
    <property type="entry name" value="FAD-oxidase_C"/>
    <property type="match status" value="1"/>
</dbReference>
<keyword evidence="11" id="KW-1185">Reference proteome</keyword>
<dbReference type="SUPFAM" id="SSF56176">
    <property type="entry name" value="FAD-binding/transporter-associated domain-like"/>
    <property type="match status" value="1"/>
</dbReference>
<dbReference type="SUPFAM" id="SSF55103">
    <property type="entry name" value="FAD-linked oxidases, C-terminal domain"/>
    <property type="match status" value="1"/>
</dbReference>
<evidence type="ECO:0000313" key="11">
    <source>
        <dbReference type="Proteomes" id="UP000672602"/>
    </source>
</evidence>
<dbReference type="FunFam" id="1.10.45.10:FF:000001">
    <property type="entry name" value="D-lactate dehydrogenase mitochondrial"/>
    <property type="match status" value="1"/>
</dbReference>
<keyword evidence="6" id="KW-0560">Oxidoreductase</keyword>